<dbReference type="Proteomes" id="UP000494214">
    <property type="component" value="Unassembled WGS sequence"/>
</dbReference>
<evidence type="ECO:0000313" key="3">
    <source>
        <dbReference type="Proteomes" id="UP000494214"/>
    </source>
</evidence>
<proteinExistence type="predicted"/>
<dbReference type="EMBL" id="CADIJM010000003">
    <property type="protein sequence ID" value="CAB3691064.1"/>
    <property type="molecule type" value="Genomic_DNA"/>
</dbReference>
<evidence type="ECO:0000256" key="1">
    <source>
        <dbReference type="SAM" id="MobiDB-lite"/>
    </source>
</evidence>
<name>A0A6S6ZRE4_9BURK</name>
<feature type="region of interest" description="Disordered" evidence="1">
    <location>
        <begin position="37"/>
        <end position="58"/>
    </location>
</feature>
<accession>A0A6S6ZRE4</accession>
<evidence type="ECO:0000313" key="2">
    <source>
        <dbReference type="EMBL" id="CAB3691064.1"/>
    </source>
</evidence>
<organism evidence="2 3">
    <name type="scientific">Achromobacter animicus</name>
    <dbReference type="NCBI Taxonomy" id="1389935"/>
    <lineage>
        <taxon>Bacteria</taxon>
        <taxon>Pseudomonadati</taxon>
        <taxon>Pseudomonadota</taxon>
        <taxon>Betaproteobacteria</taxon>
        <taxon>Burkholderiales</taxon>
        <taxon>Alcaligenaceae</taxon>
        <taxon>Achromobacter</taxon>
    </lineage>
</organism>
<gene>
    <name evidence="2" type="ORF">LMG26690_02100</name>
</gene>
<reference evidence="2 3" key="1">
    <citation type="submission" date="2020-04" db="EMBL/GenBank/DDBJ databases">
        <authorList>
            <person name="De Canck E."/>
        </authorList>
    </citation>
    <scope>NUCLEOTIDE SEQUENCE [LARGE SCALE GENOMIC DNA]</scope>
    <source>
        <strain evidence="2 3">LMG 26690</strain>
    </source>
</reference>
<sequence>MALAPSARPVHRRYYYHGRTQADNHLSQESEVFRSAPRSYSGFASPKTTRRKNPASTASVISGVTAWGSKA</sequence>
<dbReference type="AlphaFoldDB" id="A0A6S6ZRE4"/>
<protein>
    <submittedName>
        <fullName evidence="2">Uncharacterized protein</fullName>
    </submittedName>
</protein>
<keyword evidence="3" id="KW-1185">Reference proteome</keyword>